<dbReference type="InterPro" id="IPR009050">
    <property type="entry name" value="Globin-like_sf"/>
</dbReference>
<dbReference type="InterPro" id="IPR012292">
    <property type="entry name" value="Globin/Proto"/>
</dbReference>
<sequence length="147" mass="16912">MVNDSAQPDTTPDQQVTVYEAVGGQSFFDELVRHFYEQVAQDDVLLRLYPDQQNLEPASERLALFLGQYWGGPDTYSQQRGHPRLRMRHAPFVIGATERDHWVQAMFLALDSTMPGTPLDPELQETVRDRMREYFELSAQHLVNSAD</sequence>
<evidence type="ECO:0000256" key="4">
    <source>
        <dbReference type="ARBA" id="ARBA00023004"/>
    </source>
</evidence>
<evidence type="ECO:0000256" key="3">
    <source>
        <dbReference type="ARBA" id="ARBA00022723"/>
    </source>
</evidence>
<name>A0A6J7N283_9ZZZZ</name>
<protein>
    <submittedName>
        <fullName evidence="6">Unannotated protein</fullName>
    </submittedName>
</protein>
<dbReference type="GO" id="GO:0046872">
    <property type="term" value="F:metal ion binding"/>
    <property type="evidence" value="ECO:0007669"/>
    <property type="project" value="UniProtKB-KW"/>
</dbReference>
<dbReference type="AlphaFoldDB" id="A0A6J7N283"/>
<keyword evidence="2" id="KW-0349">Heme</keyword>
<evidence type="ECO:0000313" key="6">
    <source>
        <dbReference type="EMBL" id="CAB4987187.1"/>
    </source>
</evidence>
<evidence type="ECO:0000256" key="1">
    <source>
        <dbReference type="ARBA" id="ARBA00022448"/>
    </source>
</evidence>
<proteinExistence type="inferred from homology"/>
<dbReference type="GO" id="GO:0005344">
    <property type="term" value="F:oxygen carrier activity"/>
    <property type="evidence" value="ECO:0007669"/>
    <property type="project" value="InterPro"/>
</dbReference>
<dbReference type="Gene3D" id="1.10.490.10">
    <property type="entry name" value="Globins"/>
    <property type="match status" value="1"/>
</dbReference>
<dbReference type="Pfam" id="PF01152">
    <property type="entry name" value="Bac_globin"/>
    <property type="match status" value="1"/>
</dbReference>
<evidence type="ECO:0000256" key="2">
    <source>
        <dbReference type="ARBA" id="ARBA00022617"/>
    </source>
</evidence>
<organism evidence="6">
    <name type="scientific">freshwater metagenome</name>
    <dbReference type="NCBI Taxonomy" id="449393"/>
    <lineage>
        <taxon>unclassified sequences</taxon>
        <taxon>metagenomes</taxon>
        <taxon>ecological metagenomes</taxon>
    </lineage>
</organism>
<gene>
    <name evidence="6" type="ORF">UFOPK3914_01389</name>
</gene>
<reference evidence="6" key="1">
    <citation type="submission" date="2020-05" db="EMBL/GenBank/DDBJ databases">
        <authorList>
            <person name="Chiriac C."/>
            <person name="Salcher M."/>
            <person name="Ghai R."/>
            <person name="Kavagutti S V."/>
        </authorList>
    </citation>
    <scope>NUCLEOTIDE SEQUENCE</scope>
</reference>
<dbReference type="SUPFAM" id="SSF46458">
    <property type="entry name" value="Globin-like"/>
    <property type="match status" value="1"/>
</dbReference>
<dbReference type="InterPro" id="IPR044203">
    <property type="entry name" value="GlbO/GLB3-like"/>
</dbReference>
<dbReference type="GO" id="GO:0020037">
    <property type="term" value="F:heme binding"/>
    <property type="evidence" value="ECO:0007669"/>
    <property type="project" value="InterPro"/>
</dbReference>
<keyword evidence="4" id="KW-0408">Iron</keyword>
<dbReference type="PANTHER" id="PTHR47366">
    <property type="entry name" value="TWO-ON-TWO HEMOGLOBIN-3"/>
    <property type="match status" value="1"/>
</dbReference>
<dbReference type="InterPro" id="IPR001486">
    <property type="entry name" value="Hemoglobin_trunc"/>
</dbReference>
<keyword evidence="1" id="KW-0813">Transport</keyword>
<comment type="similarity">
    <text evidence="5">Belongs to the truncated hemoglobin family. Group II subfamily.</text>
</comment>
<dbReference type="EMBL" id="CAFBOG010000140">
    <property type="protein sequence ID" value="CAB4987187.1"/>
    <property type="molecule type" value="Genomic_DNA"/>
</dbReference>
<accession>A0A6J7N283</accession>
<dbReference type="GO" id="GO:0019825">
    <property type="term" value="F:oxygen binding"/>
    <property type="evidence" value="ECO:0007669"/>
    <property type="project" value="InterPro"/>
</dbReference>
<keyword evidence="3" id="KW-0479">Metal-binding</keyword>
<evidence type="ECO:0000256" key="5">
    <source>
        <dbReference type="ARBA" id="ARBA00034496"/>
    </source>
</evidence>
<dbReference type="PANTHER" id="PTHR47366:SF1">
    <property type="entry name" value="TWO-ON-TWO HEMOGLOBIN-3"/>
    <property type="match status" value="1"/>
</dbReference>